<dbReference type="EMBL" id="DQ279879">
    <property type="protein sequence ID" value="ABB96273.1"/>
    <property type="molecule type" value="mRNA"/>
</dbReference>
<reference evidence="2" key="1">
    <citation type="journal article" date="2006" name="Plant Cell">
        <title>Haustorially expressed secreted proteins from flax rust are highly enriched for avirulence elicitors.</title>
        <authorList>
            <person name="Catanzariti A.M."/>
            <person name="Dodds P.N."/>
            <person name="Lawrence G.J."/>
            <person name="Ayliffe M.A."/>
            <person name="Ellis J.G."/>
        </authorList>
    </citation>
    <scope>NUCLEOTIDE SEQUENCE</scope>
</reference>
<sequence length="126" mass="13510">MLYLLKSIALLGCLFHCVTFGQADYKCYTPRSTGIRKKDCVAAINSFPVTHGKLVHADTVLEAKNGTCNVILAVTNNSKTIVTTKSGALNALDQVFTLCRGYGTVLITNQTAHESAVELYAGVPTN</sequence>
<feature type="signal peptide" evidence="1">
    <location>
        <begin position="1"/>
        <end position="23"/>
    </location>
</feature>
<organism evidence="2">
    <name type="scientific">Melampsora lini</name>
    <name type="common">Rust fungus</name>
    <name type="synonym">Xyloma lini</name>
    <dbReference type="NCBI Taxonomy" id="5261"/>
    <lineage>
        <taxon>Eukaryota</taxon>
        <taxon>Fungi</taxon>
        <taxon>Dikarya</taxon>
        <taxon>Basidiomycota</taxon>
        <taxon>Pucciniomycotina</taxon>
        <taxon>Pucciniomycetes</taxon>
        <taxon>Pucciniales</taxon>
        <taxon>Melampsoraceae</taxon>
        <taxon>Melampsora</taxon>
    </lineage>
</organism>
<evidence type="ECO:0000256" key="1">
    <source>
        <dbReference type="SAM" id="SignalP"/>
    </source>
</evidence>
<feature type="chain" id="PRO_5004212737" evidence="1">
    <location>
        <begin position="24"/>
        <end position="126"/>
    </location>
</feature>
<evidence type="ECO:0000313" key="2">
    <source>
        <dbReference type="EMBL" id="ABB96273.1"/>
    </source>
</evidence>
<protein>
    <submittedName>
        <fullName evidence="2">Hesp-417</fullName>
    </submittedName>
</protein>
<accession>Q2MV37</accession>
<keyword evidence="1" id="KW-0732">Signal</keyword>
<name>Q2MV37_MELLI</name>
<proteinExistence type="evidence at transcript level"/>
<dbReference type="AlphaFoldDB" id="Q2MV37"/>